<reference evidence="3 4" key="1">
    <citation type="journal article" date="2018" name="Science">
        <title>The opium poppy genome and morphinan production.</title>
        <authorList>
            <person name="Guo L."/>
            <person name="Winzer T."/>
            <person name="Yang X."/>
            <person name="Li Y."/>
            <person name="Ning Z."/>
            <person name="He Z."/>
            <person name="Teodor R."/>
            <person name="Lu Y."/>
            <person name="Bowser T.A."/>
            <person name="Graham I.A."/>
            <person name="Ye K."/>
        </authorList>
    </citation>
    <scope>NUCLEOTIDE SEQUENCE [LARGE SCALE GENOMIC DNA]</scope>
    <source>
        <strain evidence="4">cv. HN1</strain>
        <tissue evidence="3">Leaves</tissue>
    </source>
</reference>
<keyword evidence="4" id="KW-1185">Reference proteome</keyword>
<dbReference type="PANTHER" id="PTHR31973">
    <property type="entry name" value="POLYPROTEIN, PUTATIVE-RELATED"/>
    <property type="match status" value="1"/>
</dbReference>
<organism evidence="3 4">
    <name type="scientific">Papaver somniferum</name>
    <name type="common">Opium poppy</name>
    <dbReference type="NCBI Taxonomy" id="3469"/>
    <lineage>
        <taxon>Eukaryota</taxon>
        <taxon>Viridiplantae</taxon>
        <taxon>Streptophyta</taxon>
        <taxon>Embryophyta</taxon>
        <taxon>Tracheophyta</taxon>
        <taxon>Spermatophyta</taxon>
        <taxon>Magnoliopsida</taxon>
        <taxon>Ranunculales</taxon>
        <taxon>Papaveraceae</taxon>
        <taxon>Papaveroideae</taxon>
        <taxon>Papaver</taxon>
    </lineage>
</organism>
<dbReference type="OMA" id="MCIRREE"/>
<feature type="compositionally biased region" description="Polar residues" evidence="1">
    <location>
        <begin position="220"/>
        <end position="231"/>
    </location>
</feature>
<sequence>MDATHLKSKYLGHMMAAAGLNGDNAYGVVSSKTDANWKWFMDQLRDVVSPQRQLTFVSDRGSGLVNQISVVFPGAYHGWCYWHMSNNVNACFPKSAKTYNNYVLKLFEKCAYANTHVEFKESWDDLMLVKNQKLQEYLSRDPLDKWEEREMPIAVMVDKIRLKLMEMMCIRREECVTSPIHPVPTVEWPATISPKSVVHGPKVLPQSGRPSKKKKIPNTDIHNTMRQYGFG</sequence>
<feature type="region of interest" description="Disordered" evidence="1">
    <location>
        <begin position="199"/>
        <end position="231"/>
    </location>
</feature>
<evidence type="ECO:0000259" key="2">
    <source>
        <dbReference type="Pfam" id="PF10551"/>
    </source>
</evidence>
<dbReference type="Pfam" id="PF10551">
    <property type="entry name" value="MULE"/>
    <property type="match status" value="1"/>
</dbReference>
<dbReference type="EMBL" id="CM010720">
    <property type="protein sequence ID" value="RZC65069.1"/>
    <property type="molecule type" value="Genomic_DNA"/>
</dbReference>
<evidence type="ECO:0000313" key="3">
    <source>
        <dbReference type="EMBL" id="RZC65069.1"/>
    </source>
</evidence>
<evidence type="ECO:0000256" key="1">
    <source>
        <dbReference type="SAM" id="MobiDB-lite"/>
    </source>
</evidence>
<gene>
    <name evidence="3" type="ORF">C5167_008761</name>
</gene>
<evidence type="ECO:0000313" key="4">
    <source>
        <dbReference type="Proteomes" id="UP000316621"/>
    </source>
</evidence>
<protein>
    <recommendedName>
        <fullName evidence="2">MULE transposase domain-containing protein</fullName>
    </recommendedName>
</protein>
<proteinExistence type="predicted"/>
<accession>A0A4Y7JZE8</accession>
<dbReference type="AlphaFoldDB" id="A0A4Y7JZE8"/>
<feature type="domain" description="MULE transposase" evidence="2">
    <location>
        <begin position="1"/>
        <end position="87"/>
    </location>
</feature>
<dbReference type="Proteomes" id="UP000316621">
    <property type="component" value="Chromosome 6"/>
</dbReference>
<dbReference type="Gramene" id="RZC65069">
    <property type="protein sequence ID" value="RZC65069"/>
    <property type="gene ID" value="C5167_008761"/>
</dbReference>
<dbReference type="InterPro" id="IPR018289">
    <property type="entry name" value="MULE_transposase_dom"/>
</dbReference>
<dbReference type="PANTHER" id="PTHR31973:SF166">
    <property type="entry name" value="OS10G0104700 PROTEIN"/>
    <property type="match status" value="1"/>
</dbReference>
<name>A0A4Y7JZE8_PAPSO</name>